<keyword evidence="4" id="KW-0456">Lyase</keyword>
<dbReference type="EMBL" id="AE016820">
    <property type="protein sequence ID" value="AAS54690.2"/>
    <property type="molecule type" value="Genomic_DNA"/>
</dbReference>
<dbReference type="SUPFAM" id="SSF53383">
    <property type="entry name" value="PLP-dependent transferases"/>
    <property type="match status" value="1"/>
</dbReference>
<evidence type="ECO:0000256" key="7">
    <source>
        <dbReference type="ARBA" id="ARBA00060555"/>
    </source>
</evidence>
<dbReference type="OMA" id="VQTNIVI"/>
<dbReference type="RefSeq" id="NP_986866.2">
    <property type="nucleotide sequence ID" value="NM_211928.2"/>
</dbReference>
<dbReference type="InterPro" id="IPR015424">
    <property type="entry name" value="PyrdxlP-dep_Trfase"/>
</dbReference>
<feature type="domain" description="Aromatic amino acid beta-eliminating lyase/threonine aldolase" evidence="10">
    <location>
        <begin position="12"/>
        <end position="312"/>
    </location>
</feature>
<dbReference type="STRING" id="284811.Q74ZK0"/>
<dbReference type="GO" id="GO:0005829">
    <property type="term" value="C:cytosol"/>
    <property type="evidence" value="ECO:0000318"/>
    <property type="project" value="GO_Central"/>
</dbReference>
<reference evidence="11 12" key="1">
    <citation type="journal article" date="2004" name="Science">
        <title>The Ashbya gossypii genome as a tool for mapping the ancient Saccharomyces cerevisiae genome.</title>
        <authorList>
            <person name="Dietrich F.S."/>
            <person name="Voegeli S."/>
            <person name="Brachat S."/>
            <person name="Lerch A."/>
            <person name="Gates K."/>
            <person name="Steiner S."/>
            <person name="Mohr C."/>
            <person name="Pohlmann R."/>
            <person name="Luedi P."/>
            <person name="Choi S."/>
            <person name="Wing R.A."/>
            <person name="Flavier A."/>
            <person name="Gaffney T.D."/>
            <person name="Philippsen P."/>
        </authorList>
    </citation>
    <scope>NUCLEOTIDE SEQUENCE [LARGE SCALE GENOMIC DNA]</scope>
    <source>
        <strain evidence="12">ATCC 10895 / CBS 109.51 / FGSC 9923 / NRRL Y-1056</strain>
    </source>
</reference>
<dbReference type="GO" id="GO:0006545">
    <property type="term" value="P:glycine biosynthetic process"/>
    <property type="evidence" value="ECO:0000318"/>
    <property type="project" value="GO_Central"/>
</dbReference>
<evidence type="ECO:0000256" key="8">
    <source>
        <dbReference type="ARBA" id="ARBA00066573"/>
    </source>
</evidence>
<evidence type="ECO:0000256" key="9">
    <source>
        <dbReference type="PIRSR" id="PIRSR017617-1"/>
    </source>
</evidence>
<evidence type="ECO:0000256" key="1">
    <source>
        <dbReference type="ARBA" id="ARBA00001933"/>
    </source>
</evidence>
<dbReference type="GeneID" id="4623168"/>
<keyword evidence="12" id="KW-1185">Reference proteome</keyword>
<dbReference type="eggNOG" id="KOG1368">
    <property type="taxonomic scope" value="Eukaryota"/>
</dbReference>
<evidence type="ECO:0000313" key="11">
    <source>
        <dbReference type="EMBL" id="AAS54690.2"/>
    </source>
</evidence>
<dbReference type="Pfam" id="PF01212">
    <property type="entry name" value="Beta_elim_lyase"/>
    <property type="match status" value="1"/>
</dbReference>
<proteinExistence type="inferred from homology"/>
<organism evidence="11 12">
    <name type="scientific">Eremothecium gossypii (strain ATCC 10895 / CBS 109.51 / FGSC 9923 / NRRL Y-1056)</name>
    <name type="common">Yeast</name>
    <name type="synonym">Ashbya gossypii</name>
    <dbReference type="NCBI Taxonomy" id="284811"/>
    <lineage>
        <taxon>Eukaryota</taxon>
        <taxon>Fungi</taxon>
        <taxon>Dikarya</taxon>
        <taxon>Ascomycota</taxon>
        <taxon>Saccharomycotina</taxon>
        <taxon>Saccharomycetes</taxon>
        <taxon>Saccharomycetales</taxon>
        <taxon>Saccharomycetaceae</taxon>
        <taxon>Eremothecium</taxon>
    </lineage>
</organism>
<sequence>MLPARYLTSRNDFRSDTFTLPTAEVWAAGAGASLGDTVYQEDTDTCALEARVAQEFGGARGGDAAGLMCVSTTMANQLAVRALLDRAPPYSVLCDRRAHVYVDECAGLAVLSQALVIPAEAANGRHLTLEDVQRAYVPDDGDTHGAPTRVVALENTLHGMCFPLEEMRRICDWAHAQGMLVHLDGARLWNAAAAQPGDAAAYMRRVCALFDSVSLCLSKSVGAPVGSVLVGGRDLIRRARHLQKQQGGGIRQAGFLARMADYCITKNVPGLGDVAARAAAFWRDLHDDLRDHHGMQLHLAHPVETNFVFIDLERSGIEPSRLLEFGAKNDVRLFDGRLAFHFQNVEDSSLAQLKQVFVDLAAYYREHPYVAPAGPQRRY</sequence>
<dbReference type="PANTHER" id="PTHR48097:SF9">
    <property type="entry name" value="L-THREONINE ALDOLASE"/>
    <property type="match status" value="1"/>
</dbReference>
<dbReference type="KEGG" id="ago:AGOS_AGR200W"/>
<dbReference type="PANTHER" id="PTHR48097">
    <property type="entry name" value="L-THREONINE ALDOLASE-RELATED"/>
    <property type="match status" value="1"/>
</dbReference>
<evidence type="ECO:0000256" key="5">
    <source>
        <dbReference type="ARBA" id="ARBA00050410"/>
    </source>
</evidence>
<name>Q74ZK0_EREGS</name>
<dbReference type="Gene3D" id="3.40.640.10">
    <property type="entry name" value="Type I PLP-dependent aspartate aminotransferase-like (Major domain)"/>
    <property type="match status" value="1"/>
</dbReference>
<keyword evidence="3" id="KW-0663">Pyridoxal phosphate</keyword>
<dbReference type="GO" id="GO:0008732">
    <property type="term" value="F:L-allo-threonine aldolase activity"/>
    <property type="evidence" value="ECO:0000318"/>
    <property type="project" value="GO_Central"/>
</dbReference>
<comment type="similarity">
    <text evidence="2">Belongs to the threonine aldolase family.</text>
</comment>
<dbReference type="Proteomes" id="UP000000591">
    <property type="component" value="Chromosome VII"/>
</dbReference>
<dbReference type="InterPro" id="IPR001597">
    <property type="entry name" value="ArAA_b-elim_lyase/Thr_aldolase"/>
</dbReference>
<dbReference type="AlphaFoldDB" id="Q74ZK0"/>
<reference evidence="12" key="2">
    <citation type="journal article" date="2013" name="G3 (Bethesda)">
        <title>Genomes of Ashbya fungi isolated from insects reveal four mating-type loci, numerous translocations, lack of transposons, and distinct gene duplications.</title>
        <authorList>
            <person name="Dietrich F.S."/>
            <person name="Voegeli S."/>
            <person name="Kuo S."/>
            <person name="Philippsen P."/>
        </authorList>
    </citation>
    <scope>GENOME REANNOTATION</scope>
    <source>
        <strain evidence="12">ATCC 10895 / CBS 109.51 / FGSC 9923 / NRRL Y-1056</strain>
    </source>
</reference>
<evidence type="ECO:0000313" key="12">
    <source>
        <dbReference type="Proteomes" id="UP000000591"/>
    </source>
</evidence>
<dbReference type="PIRSF" id="PIRSF017617">
    <property type="entry name" value="Thr_aldolase"/>
    <property type="match status" value="1"/>
</dbReference>
<dbReference type="HOGENOM" id="CLU_029381_1_0_1"/>
<comment type="catalytic activity">
    <reaction evidence="5">
        <text>L-threonine = acetaldehyde + glycine</text>
        <dbReference type="Rhea" id="RHEA:19625"/>
        <dbReference type="ChEBI" id="CHEBI:15343"/>
        <dbReference type="ChEBI" id="CHEBI:57305"/>
        <dbReference type="ChEBI" id="CHEBI:57926"/>
        <dbReference type="EC" id="4.1.2.48"/>
    </reaction>
</comment>
<dbReference type="InParanoid" id="Q74ZK0"/>
<comment type="pathway">
    <text evidence="7">Amino-acid degradation; L-threonine degradation via aldolase pathway; acetaldehyde and glycine from L-threonine: step 1/1.</text>
</comment>
<evidence type="ECO:0000256" key="3">
    <source>
        <dbReference type="ARBA" id="ARBA00022898"/>
    </source>
</evidence>
<dbReference type="InterPro" id="IPR015421">
    <property type="entry name" value="PyrdxlP-dep_Trfase_major"/>
</dbReference>
<comment type="catalytic activity">
    <reaction evidence="6">
        <text>L-allo-threonine = acetaldehyde + glycine</text>
        <dbReference type="Rhea" id="RHEA:26209"/>
        <dbReference type="ChEBI" id="CHEBI:15343"/>
        <dbReference type="ChEBI" id="CHEBI:57305"/>
        <dbReference type="ChEBI" id="CHEBI:58585"/>
        <dbReference type="EC" id="4.1.2.48"/>
    </reaction>
</comment>
<evidence type="ECO:0000256" key="2">
    <source>
        <dbReference type="ARBA" id="ARBA00006966"/>
    </source>
</evidence>
<gene>
    <name evidence="11" type="ORF">AGOS_AGR200W</name>
</gene>
<evidence type="ECO:0000259" key="10">
    <source>
        <dbReference type="Pfam" id="PF01212"/>
    </source>
</evidence>
<dbReference type="EC" id="4.1.2.48" evidence="8"/>
<evidence type="ECO:0000256" key="4">
    <source>
        <dbReference type="ARBA" id="ARBA00023239"/>
    </source>
</evidence>
<dbReference type="GO" id="GO:0006567">
    <property type="term" value="P:L-threonine catabolic process"/>
    <property type="evidence" value="ECO:0000318"/>
    <property type="project" value="GO_Central"/>
</dbReference>
<evidence type="ECO:0000256" key="6">
    <source>
        <dbReference type="ARBA" id="ARBA00050939"/>
    </source>
</evidence>
<dbReference type="OrthoDB" id="10261951at2759"/>
<dbReference type="InterPro" id="IPR023603">
    <property type="entry name" value="Low_specificity_L-TA-like"/>
</dbReference>
<dbReference type="FunFam" id="3.40.640.10:FF:000030">
    <property type="entry name" value="Low-specificity L-threonine aldolase"/>
    <property type="match status" value="1"/>
</dbReference>
<accession>Q74ZK0</accession>
<protein>
    <recommendedName>
        <fullName evidence="8">low-specificity L-threonine aldolase</fullName>
        <ecNumber evidence="8">4.1.2.48</ecNumber>
    </recommendedName>
</protein>
<comment type="cofactor">
    <cofactor evidence="1">
        <name>pyridoxal 5'-phosphate</name>
        <dbReference type="ChEBI" id="CHEBI:597326"/>
    </cofactor>
</comment>
<feature type="modified residue" description="N6-(pyridoxal phosphate)lysine" evidence="9">
    <location>
        <position position="219"/>
    </location>
</feature>